<protein>
    <submittedName>
        <fullName evidence="3">Uncharacterized protein</fullName>
    </submittedName>
</protein>
<evidence type="ECO:0000256" key="2">
    <source>
        <dbReference type="SAM" id="Phobius"/>
    </source>
</evidence>
<dbReference type="EMBL" id="JAWDEY010000032">
    <property type="protein sequence ID" value="KAK6588445.1"/>
    <property type="molecule type" value="Genomic_DNA"/>
</dbReference>
<feature type="compositionally biased region" description="Low complexity" evidence="1">
    <location>
        <begin position="190"/>
        <end position="200"/>
    </location>
</feature>
<name>A0AAV9XW87_9CRYT</name>
<feature type="region of interest" description="Disordered" evidence="1">
    <location>
        <begin position="157"/>
        <end position="201"/>
    </location>
</feature>
<dbReference type="Proteomes" id="UP001311799">
    <property type="component" value="Unassembled WGS sequence"/>
</dbReference>
<reference evidence="3 4" key="1">
    <citation type="submission" date="2023-10" db="EMBL/GenBank/DDBJ databases">
        <title>Comparative genomics analysis reveals potential genetic determinants of host preference in Cryptosporidium xiaoi.</title>
        <authorList>
            <person name="Xiao L."/>
            <person name="Li J."/>
        </authorList>
    </citation>
    <scope>NUCLEOTIDE SEQUENCE [LARGE SCALE GENOMIC DNA]</scope>
    <source>
        <strain evidence="3 4">52996</strain>
    </source>
</reference>
<keyword evidence="2" id="KW-0472">Membrane</keyword>
<sequence length="413" mass="48035">MSKSPVYYIIFIFFLVFYSCSFTEFVKSEILIDSNVNNTNSWFGIEGISGIFTGNYNSTSNNIFEGFNEIPLFSKPEQKKDNSWIPKSLSGVISRLDVNSKKEPSLKDKFLNLKEYFWKYSSNNEKKPQNGPTEKSKLNIPSFNFGWKNGTNIEKDESVENKARKEKNTAENDNIQKGTIQIKKSDEITDSGSQSDQTSQNAILNQECERNVISGFRECIERCKNGLKLIQARTGGITPMNLSEFNTCIQNCRRNANSVGCRLSNSSIKIINEEIPIPKPTIRRNHNKSDSSHGLFYIYFVEPIFKFFLTLLFIIVGIIVVLYYFKDYRLYPKFADYITSTIESFYTEDEKRRAIFEGDCFPQQPTQNWKRTIIYFIRLNFLPRFFVTSFAWLIPMRDHYQQAVESSNYVRIH</sequence>
<keyword evidence="2" id="KW-1133">Transmembrane helix</keyword>
<keyword evidence="2" id="KW-0812">Transmembrane</keyword>
<organism evidence="3 4">
    <name type="scientific">Cryptosporidium xiaoi</name>
    <dbReference type="NCBI Taxonomy" id="659607"/>
    <lineage>
        <taxon>Eukaryota</taxon>
        <taxon>Sar</taxon>
        <taxon>Alveolata</taxon>
        <taxon>Apicomplexa</taxon>
        <taxon>Conoidasida</taxon>
        <taxon>Coccidia</taxon>
        <taxon>Eucoccidiorida</taxon>
        <taxon>Eimeriorina</taxon>
        <taxon>Cryptosporidiidae</taxon>
        <taxon>Cryptosporidium</taxon>
    </lineage>
</organism>
<feature type="transmembrane region" description="Helical" evidence="2">
    <location>
        <begin position="373"/>
        <end position="394"/>
    </location>
</feature>
<dbReference type="PROSITE" id="PS51257">
    <property type="entry name" value="PROKAR_LIPOPROTEIN"/>
    <property type="match status" value="1"/>
</dbReference>
<evidence type="ECO:0000313" key="4">
    <source>
        <dbReference type="Proteomes" id="UP001311799"/>
    </source>
</evidence>
<proteinExistence type="predicted"/>
<dbReference type="AlphaFoldDB" id="A0AAV9XW87"/>
<evidence type="ECO:0000256" key="1">
    <source>
        <dbReference type="SAM" id="MobiDB-lite"/>
    </source>
</evidence>
<feature type="transmembrane region" description="Helical" evidence="2">
    <location>
        <begin position="304"/>
        <end position="325"/>
    </location>
</feature>
<gene>
    <name evidence="3" type="ORF">RS030_4685</name>
</gene>
<feature type="compositionally biased region" description="Basic and acidic residues" evidence="1">
    <location>
        <begin position="157"/>
        <end position="170"/>
    </location>
</feature>
<evidence type="ECO:0000313" key="3">
    <source>
        <dbReference type="EMBL" id="KAK6588445.1"/>
    </source>
</evidence>
<accession>A0AAV9XW87</accession>
<keyword evidence="4" id="KW-1185">Reference proteome</keyword>
<comment type="caution">
    <text evidence="3">The sequence shown here is derived from an EMBL/GenBank/DDBJ whole genome shotgun (WGS) entry which is preliminary data.</text>
</comment>
<feature type="transmembrane region" description="Helical" evidence="2">
    <location>
        <begin position="6"/>
        <end position="26"/>
    </location>
</feature>